<dbReference type="SUPFAM" id="SSF55103">
    <property type="entry name" value="FAD-linked oxidases, C-terminal domain"/>
    <property type="match status" value="1"/>
</dbReference>
<dbReference type="PANTHER" id="PTHR46568">
    <property type="entry name" value="ALKYLDIHYDROXYACETONEPHOSPHATE SYNTHASE, PEROXISOMAL"/>
    <property type="match status" value="1"/>
</dbReference>
<dbReference type="GO" id="GO:0005777">
    <property type="term" value="C:peroxisome"/>
    <property type="evidence" value="ECO:0007669"/>
    <property type="project" value="UniProtKB-ARBA"/>
</dbReference>
<dbReference type="SUPFAM" id="SSF56176">
    <property type="entry name" value="FAD-binding/transporter-associated domain-like"/>
    <property type="match status" value="1"/>
</dbReference>
<dbReference type="InterPro" id="IPR016169">
    <property type="entry name" value="FAD-bd_PCMH_sub2"/>
</dbReference>
<dbReference type="Gene3D" id="1.10.45.10">
    <property type="entry name" value="Vanillyl-alcohol Oxidase, Chain A, domain 4"/>
    <property type="match status" value="1"/>
</dbReference>
<accession>A0A6J5ZED2</accession>
<proteinExistence type="inferred from homology"/>
<evidence type="ECO:0000256" key="4">
    <source>
        <dbReference type="ARBA" id="ARBA00022827"/>
    </source>
</evidence>
<dbReference type="Pfam" id="PF01565">
    <property type="entry name" value="FAD_binding_4"/>
    <property type="match status" value="1"/>
</dbReference>
<dbReference type="Gene3D" id="3.30.43.10">
    <property type="entry name" value="Uridine Diphospho-n-acetylenolpyruvylglucosamine Reductase, domain 2"/>
    <property type="match status" value="1"/>
</dbReference>
<dbReference type="AlphaFoldDB" id="A0A6J5ZED2"/>
<dbReference type="InterPro" id="IPR025650">
    <property type="entry name" value="Alkyl-DHAP_Synthase"/>
</dbReference>
<dbReference type="FunFam" id="1.10.45.10:FF:000001">
    <property type="entry name" value="D-lactate dehydrogenase mitochondrial"/>
    <property type="match status" value="1"/>
</dbReference>
<organism evidence="6">
    <name type="scientific">freshwater metagenome</name>
    <dbReference type="NCBI Taxonomy" id="449393"/>
    <lineage>
        <taxon>unclassified sequences</taxon>
        <taxon>metagenomes</taxon>
        <taxon>ecological metagenomes</taxon>
    </lineage>
</organism>
<sequence>MAQSLEMRFSGWGIDADAGDLSDHVVEWLEARFGGPLPQRVAAPESENVRIRKSQLPRAVEAKLSSKLGAANVSTDHLSRLVHAAGKGYPDLLAMRGADKIPAPDAVVYPADQADVKAVLKICTKHGVAVVPFGGGTSVVGGVSPLRGNFASVIALDLRRMRSLISLDEQSRIGVFAAGLRGPELEHLLRSRGYTLGHFPQSFEYSTVGGWVATRSAGQASAGYGRIDEKLLGARLVAPAGELNLTARPASAAGPDLRAIVAGSEGALGVITEASLEISPAPEVTRYEALMMPSFAAAAEALRALEQQGQAPDVARASDESETEMGLAFAGIEGAKGKLLEGYLRGRGAGSGALLVLGWEGPHGTIDDRRRAALSLIKPHGAVGLGAGAGRTWAKNRFSTPYLRDHLLDRGVMVETLETSTTWANLMVVYRGVGDALAQHAPVVGCHISHLYQSGASLYFTFVAPQSAADPLSQWEAAKHEACRAIIEHGGTITHHHAIGVDHRRYLKAEDGEAGVAALRAVKQSLDPRGLMNPGKLL</sequence>
<dbReference type="InterPro" id="IPR016171">
    <property type="entry name" value="Vanillyl_alc_oxidase_C-sub2"/>
</dbReference>
<keyword evidence="4" id="KW-0274">FAD</keyword>
<dbReference type="InterPro" id="IPR016166">
    <property type="entry name" value="FAD-bd_PCMH"/>
</dbReference>
<dbReference type="InterPro" id="IPR036318">
    <property type="entry name" value="FAD-bd_PCMH-like_sf"/>
</dbReference>
<evidence type="ECO:0000256" key="3">
    <source>
        <dbReference type="ARBA" id="ARBA00022630"/>
    </source>
</evidence>
<gene>
    <name evidence="6" type="ORF">UFOPK3522_00421</name>
</gene>
<dbReference type="Gene3D" id="3.30.300.330">
    <property type="match status" value="1"/>
</dbReference>
<evidence type="ECO:0000256" key="2">
    <source>
        <dbReference type="ARBA" id="ARBA00008000"/>
    </source>
</evidence>
<dbReference type="InterPro" id="IPR004113">
    <property type="entry name" value="FAD-bd_oxidored_4_C"/>
</dbReference>
<dbReference type="GO" id="GO:0008609">
    <property type="term" value="F:alkylglycerone-phosphate synthase activity"/>
    <property type="evidence" value="ECO:0007669"/>
    <property type="project" value="InterPro"/>
</dbReference>
<dbReference type="InterPro" id="IPR016164">
    <property type="entry name" value="FAD-linked_Oxase-like_C"/>
</dbReference>
<evidence type="ECO:0000313" key="6">
    <source>
        <dbReference type="EMBL" id="CAB4338999.1"/>
    </source>
</evidence>
<dbReference type="Pfam" id="PF02913">
    <property type="entry name" value="FAD-oxidase_C"/>
    <property type="match status" value="1"/>
</dbReference>
<dbReference type="InterPro" id="IPR006094">
    <property type="entry name" value="Oxid_FAD_bind_N"/>
</dbReference>
<reference evidence="6" key="1">
    <citation type="submission" date="2020-05" db="EMBL/GenBank/DDBJ databases">
        <authorList>
            <person name="Chiriac C."/>
            <person name="Salcher M."/>
            <person name="Ghai R."/>
            <person name="Kavagutti S V."/>
        </authorList>
    </citation>
    <scope>NUCLEOTIDE SEQUENCE</scope>
</reference>
<comment type="cofactor">
    <cofactor evidence="1">
        <name>FAD</name>
        <dbReference type="ChEBI" id="CHEBI:57692"/>
    </cofactor>
</comment>
<dbReference type="Gene3D" id="3.30.70.3450">
    <property type="match status" value="1"/>
</dbReference>
<feature type="domain" description="FAD-binding PCMH-type" evidence="5">
    <location>
        <begin position="100"/>
        <end position="281"/>
    </location>
</feature>
<evidence type="ECO:0000256" key="1">
    <source>
        <dbReference type="ARBA" id="ARBA00001974"/>
    </source>
</evidence>
<keyword evidence="3" id="KW-0285">Flavoprotein</keyword>
<dbReference type="InterPro" id="IPR016167">
    <property type="entry name" value="FAD-bd_PCMH_sub1"/>
</dbReference>
<dbReference type="GO" id="GO:0008610">
    <property type="term" value="P:lipid biosynthetic process"/>
    <property type="evidence" value="ECO:0007669"/>
    <property type="project" value="InterPro"/>
</dbReference>
<name>A0A6J5ZED2_9ZZZZ</name>
<dbReference type="Gene3D" id="3.30.465.10">
    <property type="match status" value="1"/>
</dbReference>
<comment type="similarity">
    <text evidence="2">Belongs to the FAD-binding oxidoreductase/transferase type 4 family.</text>
</comment>
<evidence type="ECO:0000259" key="5">
    <source>
        <dbReference type="PROSITE" id="PS51387"/>
    </source>
</evidence>
<dbReference type="EMBL" id="CAESAO010000022">
    <property type="protein sequence ID" value="CAB4338999.1"/>
    <property type="molecule type" value="Genomic_DNA"/>
</dbReference>
<dbReference type="GO" id="GO:0071949">
    <property type="term" value="F:FAD binding"/>
    <property type="evidence" value="ECO:0007669"/>
    <property type="project" value="InterPro"/>
</dbReference>
<dbReference type="PANTHER" id="PTHR46568:SF1">
    <property type="entry name" value="ALKYLDIHYDROXYACETONEPHOSPHATE SYNTHASE, PEROXISOMAL"/>
    <property type="match status" value="1"/>
</dbReference>
<dbReference type="PROSITE" id="PS51387">
    <property type="entry name" value="FAD_PCMH"/>
    <property type="match status" value="1"/>
</dbReference>
<protein>
    <submittedName>
        <fullName evidence="6">Unannotated protein</fullName>
    </submittedName>
</protein>